<dbReference type="InterPro" id="IPR001810">
    <property type="entry name" value="F-box_dom"/>
</dbReference>
<dbReference type="Proteomes" id="UP000002051">
    <property type="component" value="Chromosome 6"/>
</dbReference>
<dbReference type="HOGENOM" id="CLU_027176_1_4_1"/>
<dbReference type="PROSITE" id="PS50181">
    <property type="entry name" value="FBOX"/>
    <property type="match status" value="1"/>
</dbReference>
<dbReference type="SUPFAM" id="SSF81383">
    <property type="entry name" value="F-box domain"/>
    <property type="match status" value="1"/>
</dbReference>
<reference evidence="3" key="3">
    <citation type="submission" date="2015-04" db="UniProtKB">
        <authorList>
            <consortium name="EnsemblPlants"/>
        </authorList>
    </citation>
    <scope>IDENTIFICATION</scope>
    <source>
        <strain evidence="3">cv. Jemalong A17</strain>
    </source>
</reference>
<dbReference type="EMBL" id="CM001222">
    <property type="protein sequence ID" value="KEH25579.1"/>
    <property type="molecule type" value="Genomic_DNA"/>
</dbReference>
<dbReference type="PANTHER" id="PTHR31672:SF13">
    <property type="entry name" value="F-BOX PROTEIN CPR30-LIKE"/>
    <property type="match status" value="1"/>
</dbReference>
<evidence type="ECO:0000259" key="1">
    <source>
        <dbReference type="PROSITE" id="PS50181"/>
    </source>
</evidence>
<dbReference type="STRING" id="3880.A0A072U735"/>
<keyword evidence="4" id="KW-1185">Reference proteome</keyword>
<dbReference type="AlphaFoldDB" id="A0A072U735"/>
<reference evidence="2 4" key="2">
    <citation type="journal article" date="2014" name="BMC Genomics">
        <title>An improved genome release (version Mt4.0) for the model legume Medicago truncatula.</title>
        <authorList>
            <person name="Tang H."/>
            <person name="Krishnakumar V."/>
            <person name="Bidwell S."/>
            <person name="Rosen B."/>
            <person name="Chan A."/>
            <person name="Zhou S."/>
            <person name="Gentzbittel L."/>
            <person name="Childs K.L."/>
            <person name="Yandell M."/>
            <person name="Gundlach H."/>
            <person name="Mayer K.F."/>
            <person name="Schwartz D.C."/>
            <person name="Town C.D."/>
        </authorList>
    </citation>
    <scope>GENOME REANNOTATION</scope>
    <source>
        <strain evidence="2">A17</strain>
        <strain evidence="3 4">cv. Jemalong A17</strain>
    </source>
</reference>
<gene>
    <name evidence="3" type="primary">25495846</name>
    <name evidence="2" type="ordered locus">MTR_6g027910</name>
</gene>
<evidence type="ECO:0000313" key="2">
    <source>
        <dbReference type="EMBL" id="KEH25579.1"/>
    </source>
</evidence>
<sequence>MSPSSLQTLHFDLITEIICRLPVKSLMKFKCVCKPWNALISADRKFARKHLRCMSSTMNHSLIQQSENNPSDFSIYPLRTFFTSCTTIDATEITFPLHGENYFDDRISIVAFCDGIFCLTVGPYRESIAVLWNPSIRKYNILPPLEENQRFRDTYVHTVYGYTVYGFGYDNIMDNYKVVAVTFYNCNSSGIFKTQTLVKVHTFGTTSWRLIDEFPSGSFGEFSVRPGKFVSGTINWLVFKHNSTLCSIVSLDLGTESYQEILQPDYGEETVERIRTLGVLRDCLSLISGQDIWLMKEYGNRNSWTKFATVPQGSSFNREILYTTEDDEVLLEIIMHLSRSKLMVYDSTNDTLKSLDIKTNGNGRLSIYVESLISPCS</sequence>
<dbReference type="NCBIfam" id="TIGR01640">
    <property type="entry name" value="F_box_assoc_1"/>
    <property type="match status" value="1"/>
</dbReference>
<accession>A0A072U735</accession>
<dbReference type="InterPro" id="IPR006527">
    <property type="entry name" value="F-box-assoc_dom_typ1"/>
</dbReference>
<organism evidence="2 4">
    <name type="scientific">Medicago truncatula</name>
    <name type="common">Barrel medic</name>
    <name type="synonym">Medicago tribuloides</name>
    <dbReference type="NCBI Taxonomy" id="3880"/>
    <lineage>
        <taxon>Eukaryota</taxon>
        <taxon>Viridiplantae</taxon>
        <taxon>Streptophyta</taxon>
        <taxon>Embryophyta</taxon>
        <taxon>Tracheophyta</taxon>
        <taxon>Spermatophyta</taxon>
        <taxon>Magnoliopsida</taxon>
        <taxon>eudicotyledons</taxon>
        <taxon>Gunneridae</taxon>
        <taxon>Pentapetalae</taxon>
        <taxon>rosids</taxon>
        <taxon>fabids</taxon>
        <taxon>Fabales</taxon>
        <taxon>Fabaceae</taxon>
        <taxon>Papilionoideae</taxon>
        <taxon>50 kb inversion clade</taxon>
        <taxon>NPAAA clade</taxon>
        <taxon>Hologalegina</taxon>
        <taxon>IRL clade</taxon>
        <taxon>Trifolieae</taxon>
        <taxon>Medicago</taxon>
    </lineage>
</organism>
<feature type="domain" description="F-box" evidence="1">
    <location>
        <begin position="3"/>
        <end position="49"/>
    </location>
</feature>
<dbReference type="InterPro" id="IPR050796">
    <property type="entry name" value="SCF_F-box_component"/>
</dbReference>
<name>A0A072U735_MEDTR</name>
<dbReference type="Pfam" id="PF00646">
    <property type="entry name" value="F-box"/>
    <property type="match status" value="1"/>
</dbReference>
<dbReference type="OrthoDB" id="1425577at2759"/>
<dbReference type="Gene3D" id="1.20.1280.50">
    <property type="match status" value="1"/>
</dbReference>
<reference evidence="2 4" key="1">
    <citation type="journal article" date="2011" name="Nature">
        <title>The Medicago genome provides insight into the evolution of rhizobial symbioses.</title>
        <authorList>
            <person name="Young N.D."/>
            <person name="Debelle F."/>
            <person name="Oldroyd G.E."/>
            <person name="Geurts R."/>
            <person name="Cannon S.B."/>
            <person name="Udvardi M.K."/>
            <person name="Benedito V.A."/>
            <person name="Mayer K.F."/>
            <person name="Gouzy J."/>
            <person name="Schoof H."/>
            <person name="Van de Peer Y."/>
            <person name="Proost S."/>
            <person name="Cook D.R."/>
            <person name="Meyers B.C."/>
            <person name="Spannagl M."/>
            <person name="Cheung F."/>
            <person name="De Mita S."/>
            <person name="Krishnakumar V."/>
            <person name="Gundlach H."/>
            <person name="Zhou S."/>
            <person name="Mudge J."/>
            <person name="Bharti A.K."/>
            <person name="Murray J.D."/>
            <person name="Naoumkina M.A."/>
            <person name="Rosen B."/>
            <person name="Silverstein K.A."/>
            <person name="Tang H."/>
            <person name="Rombauts S."/>
            <person name="Zhao P.X."/>
            <person name="Zhou P."/>
            <person name="Barbe V."/>
            <person name="Bardou P."/>
            <person name="Bechner M."/>
            <person name="Bellec A."/>
            <person name="Berger A."/>
            <person name="Berges H."/>
            <person name="Bidwell S."/>
            <person name="Bisseling T."/>
            <person name="Choisne N."/>
            <person name="Couloux A."/>
            <person name="Denny R."/>
            <person name="Deshpande S."/>
            <person name="Dai X."/>
            <person name="Doyle J.J."/>
            <person name="Dudez A.M."/>
            <person name="Farmer A.D."/>
            <person name="Fouteau S."/>
            <person name="Franken C."/>
            <person name="Gibelin C."/>
            <person name="Gish J."/>
            <person name="Goldstein S."/>
            <person name="Gonzalez A.J."/>
            <person name="Green P.J."/>
            <person name="Hallab A."/>
            <person name="Hartog M."/>
            <person name="Hua A."/>
            <person name="Humphray S.J."/>
            <person name="Jeong D.H."/>
            <person name="Jing Y."/>
            <person name="Jocker A."/>
            <person name="Kenton S.M."/>
            <person name="Kim D.J."/>
            <person name="Klee K."/>
            <person name="Lai H."/>
            <person name="Lang C."/>
            <person name="Lin S."/>
            <person name="Macmil S.L."/>
            <person name="Magdelenat G."/>
            <person name="Matthews L."/>
            <person name="McCorrison J."/>
            <person name="Monaghan E.L."/>
            <person name="Mun J.H."/>
            <person name="Najar F.Z."/>
            <person name="Nicholson C."/>
            <person name="Noirot C."/>
            <person name="O'Bleness M."/>
            <person name="Paule C.R."/>
            <person name="Poulain J."/>
            <person name="Prion F."/>
            <person name="Qin B."/>
            <person name="Qu C."/>
            <person name="Retzel E.F."/>
            <person name="Riddle C."/>
            <person name="Sallet E."/>
            <person name="Samain S."/>
            <person name="Samson N."/>
            <person name="Sanders I."/>
            <person name="Saurat O."/>
            <person name="Scarpelli C."/>
            <person name="Schiex T."/>
            <person name="Segurens B."/>
            <person name="Severin A.J."/>
            <person name="Sherrier D.J."/>
            <person name="Shi R."/>
            <person name="Sims S."/>
            <person name="Singer S.R."/>
            <person name="Sinharoy S."/>
            <person name="Sterck L."/>
            <person name="Viollet A."/>
            <person name="Wang B.B."/>
            <person name="Wang K."/>
            <person name="Wang M."/>
            <person name="Wang X."/>
            <person name="Warfsmann J."/>
            <person name="Weissenbach J."/>
            <person name="White D.D."/>
            <person name="White J.D."/>
            <person name="Wiley G.B."/>
            <person name="Wincker P."/>
            <person name="Xing Y."/>
            <person name="Yang L."/>
            <person name="Yao Z."/>
            <person name="Ying F."/>
            <person name="Zhai J."/>
            <person name="Zhou L."/>
            <person name="Zuber A."/>
            <person name="Denarie J."/>
            <person name="Dixon R.A."/>
            <person name="May G.D."/>
            <person name="Schwartz D.C."/>
            <person name="Rogers J."/>
            <person name="Quetier F."/>
            <person name="Town C.D."/>
            <person name="Roe B.A."/>
        </authorList>
    </citation>
    <scope>NUCLEOTIDE SEQUENCE [LARGE SCALE GENOMIC DNA]</scope>
    <source>
        <strain evidence="2">A17</strain>
        <strain evidence="3 4">cv. Jemalong A17</strain>
    </source>
</reference>
<dbReference type="SMART" id="SM00256">
    <property type="entry name" value="FBOX"/>
    <property type="match status" value="1"/>
</dbReference>
<dbReference type="KEGG" id="mtr:25495846"/>
<dbReference type="EnsemblPlants" id="KEH25579">
    <property type="protein sequence ID" value="KEH25579"/>
    <property type="gene ID" value="MTR_6g027910"/>
</dbReference>
<dbReference type="PANTHER" id="PTHR31672">
    <property type="entry name" value="BNACNNG10540D PROTEIN"/>
    <property type="match status" value="1"/>
</dbReference>
<proteinExistence type="predicted"/>
<evidence type="ECO:0000313" key="4">
    <source>
        <dbReference type="Proteomes" id="UP000002051"/>
    </source>
</evidence>
<dbReference type="CDD" id="cd22157">
    <property type="entry name" value="F-box_AtFBW1-like"/>
    <property type="match status" value="1"/>
</dbReference>
<protein>
    <submittedName>
        <fullName evidence="2">F-box protein interaction domain protein</fullName>
    </submittedName>
</protein>
<dbReference type="InterPro" id="IPR036047">
    <property type="entry name" value="F-box-like_dom_sf"/>
</dbReference>
<dbReference type="Pfam" id="PF07734">
    <property type="entry name" value="FBA_1"/>
    <property type="match status" value="1"/>
</dbReference>
<evidence type="ECO:0000313" key="3">
    <source>
        <dbReference type="EnsemblPlants" id="KEH25579"/>
    </source>
</evidence>
<dbReference type="InterPro" id="IPR017451">
    <property type="entry name" value="F-box-assoc_interact_dom"/>
</dbReference>